<proteinExistence type="predicted"/>
<evidence type="ECO:0000313" key="1">
    <source>
        <dbReference type="EMBL" id="MFD2962388.1"/>
    </source>
</evidence>
<gene>
    <name evidence="1" type="ORF">ACFS6J_11370</name>
</gene>
<organism evidence="1 2">
    <name type="scientific">Olivibacter jilunii</name>
    <dbReference type="NCBI Taxonomy" id="985016"/>
    <lineage>
        <taxon>Bacteria</taxon>
        <taxon>Pseudomonadati</taxon>
        <taxon>Bacteroidota</taxon>
        <taxon>Sphingobacteriia</taxon>
        <taxon>Sphingobacteriales</taxon>
        <taxon>Sphingobacteriaceae</taxon>
        <taxon>Olivibacter</taxon>
    </lineage>
</organism>
<comment type="caution">
    <text evidence="1">The sequence shown here is derived from an EMBL/GenBank/DDBJ whole genome shotgun (WGS) entry which is preliminary data.</text>
</comment>
<protein>
    <recommendedName>
        <fullName evidence="3">Lipoprotein</fullName>
    </recommendedName>
</protein>
<accession>A0ABW6B1P7</accession>
<dbReference type="EMBL" id="JBHUPA010000007">
    <property type="protein sequence ID" value="MFD2962388.1"/>
    <property type="molecule type" value="Genomic_DNA"/>
</dbReference>
<dbReference type="Proteomes" id="UP001597560">
    <property type="component" value="Unassembled WGS sequence"/>
</dbReference>
<sequence length="124" mass="14165">MKRFAIILLIPIVLLQTCAGLFIMTAFYANQDYIAKNLCINRNTKMAPLCSGRCILVKELKKEQDQDKKNAETKLRDFQPMNRTFVFLDINPLVLPLDKPILFSERALPYIAPSLASIFHPPLV</sequence>
<evidence type="ECO:0008006" key="3">
    <source>
        <dbReference type="Google" id="ProtNLM"/>
    </source>
</evidence>
<evidence type="ECO:0000313" key="2">
    <source>
        <dbReference type="Proteomes" id="UP001597560"/>
    </source>
</evidence>
<reference evidence="2" key="1">
    <citation type="journal article" date="2019" name="Int. J. Syst. Evol. Microbiol.">
        <title>The Global Catalogue of Microorganisms (GCM) 10K type strain sequencing project: providing services to taxonomists for standard genome sequencing and annotation.</title>
        <authorList>
            <consortium name="The Broad Institute Genomics Platform"/>
            <consortium name="The Broad Institute Genome Sequencing Center for Infectious Disease"/>
            <person name="Wu L."/>
            <person name="Ma J."/>
        </authorList>
    </citation>
    <scope>NUCLEOTIDE SEQUENCE [LARGE SCALE GENOMIC DNA]</scope>
    <source>
        <strain evidence="2">KCTC 23098</strain>
    </source>
</reference>
<keyword evidence="2" id="KW-1185">Reference proteome</keyword>
<name>A0ABW6B1P7_9SPHI</name>